<evidence type="ECO:0000256" key="7">
    <source>
        <dbReference type="SAM" id="Phobius"/>
    </source>
</evidence>
<keyword evidence="4 7" id="KW-0812">Transmembrane</keyword>
<comment type="similarity">
    <text evidence="2">Belongs to the major facilitator superfamily.</text>
</comment>
<dbReference type="InterPro" id="IPR051788">
    <property type="entry name" value="MFS_Transporter"/>
</dbReference>
<feature type="transmembrane region" description="Helical" evidence="7">
    <location>
        <begin position="99"/>
        <end position="121"/>
    </location>
</feature>
<organism evidence="8 9">
    <name type="scientific">Ruminococcus turbiniformis</name>
    <dbReference type="NCBI Taxonomy" id="2881258"/>
    <lineage>
        <taxon>Bacteria</taxon>
        <taxon>Bacillati</taxon>
        <taxon>Bacillota</taxon>
        <taxon>Clostridia</taxon>
        <taxon>Eubacteriales</taxon>
        <taxon>Oscillospiraceae</taxon>
        <taxon>Ruminococcus</taxon>
    </lineage>
</organism>
<dbReference type="Pfam" id="PF07690">
    <property type="entry name" value="MFS_1"/>
    <property type="match status" value="1"/>
</dbReference>
<feature type="transmembrane region" description="Helical" evidence="7">
    <location>
        <begin position="12"/>
        <end position="32"/>
    </location>
</feature>
<sequence length="396" mass="42088">MNQSYRRTLTACYTGYVVQAIVNNFVPLLFLTFHSSYGISMGKITMLITANFLIQLLIDLLSAGFIDRIGYRASMLIAHAAAAAGLACLTILPEILPDAYTGLFLSVMIYAVGGGLLEVLVSPVVEALPTENKEKTMSMLHSYYCWGQVAVVLLSTVFFALFGLENWKIIALFWALVPLYNFFVFRKVPLCPLVAEDEEGIPLSGLIRRPAFWILMVVMVCAGASEQAVSQWASTFAEQGLGVNKSIGDLTGPMFFAVCMGTSRLLYGLYGDRLNLKAAMIGSGVLCVAAYCMISLSPVPALSLLGCGICGFSVGIMWPGTFSIAAAALKGGGTVMFAFFALAGDLGCSGGPTLVGLISELASASLKTGIMCAVVFPALLVLGVLMILKIHPAENG</sequence>
<accession>A0ABS8G1A3</accession>
<comment type="caution">
    <text evidence="8">The sequence shown here is derived from an EMBL/GenBank/DDBJ whole genome shotgun (WGS) entry which is preliminary data.</text>
</comment>
<keyword evidence="3" id="KW-0813">Transport</keyword>
<feature type="transmembrane region" description="Helical" evidence="7">
    <location>
        <begin position="44"/>
        <end position="66"/>
    </location>
</feature>
<proteinExistence type="inferred from homology"/>
<keyword evidence="6 7" id="KW-0472">Membrane</keyword>
<feature type="transmembrane region" description="Helical" evidence="7">
    <location>
        <begin position="274"/>
        <end position="296"/>
    </location>
</feature>
<name>A0ABS8G1A3_9FIRM</name>
<feature type="transmembrane region" description="Helical" evidence="7">
    <location>
        <begin position="364"/>
        <end position="388"/>
    </location>
</feature>
<feature type="transmembrane region" description="Helical" evidence="7">
    <location>
        <begin position="142"/>
        <end position="161"/>
    </location>
</feature>
<dbReference type="EMBL" id="JAJEQX010000044">
    <property type="protein sequence ID" value="MCC2256011.1"/>
    <property type="molecule type" value="Genomic_DNA"/>
</dbReference>
<evidence type="ECO:0000313" key="8">
    <source>
        <dbReference type="EMBL" id="MCC2256011.1"/>
    </source>
</evidence>
<dbReference type="SUPFAM" id="SSF103473">
    <property type="entry name" value="MFS general substrate transporter"/>
    <property type="match status" value="1"/>
</dbReference>
<feature type="transmembrane region" description="Helical" evidence="7">
    <location>
        <begin position="73"/>
        <end position="93"/>
    </location>
</feature>
<feature type="transmembrane region" description="Helical" evidence="7">
    <location>
        <begin position="336"/>
        <end position="358"/>
    </location>
</feature>
<feature type="transmembrane region" description="Helical" evidence="7">
    <location>
        <begin position="302"/>
        <end position="329"/>
    </location>
</feature>
<dbReference type="PANTHER" id="PTHR23514">
    <property type="entry name" value="BYPASS OF STOP CODON PROTEIN 6"/>
    <property type="match status" value="1"/>
</dbReference>
<keyword evidence="5 7" id="KW-1133">Transmembrane helix</keyword>
<evidence type="ECO:0000256" key="6">
    <source>
        <dbReference type="ARBA" id="ARBA00023136"/>
    </source>
</evidence>
<evidence type="ECO:0000256" key="4">
    <source>
        <dbReference type="ARBA" id="ARBA00022692"/>
    </source>
</evidence>
<dbReference type="RefSeq" id="WP_227708992.1">
    <property type="nucleotide sequence ID" value="NZ_JAJEQX010000044.1"/>
</dbReference>
<dbReference type="InterPro" id="IPR036259">
    <property type="entry name" value="MFS_trans_sf"/>
</dbReference>
<feature type="transmembrane region" description="Helical" evidence="7">
    <location>
        <begin position="167"/>
        <end position="185"/>
    </location>
</feature>
<keyword evidence="9" id="KW-1185">Reference proteome</keyword>
<comment type="subcellular location">
    <subcellularLocation>
        <location evidence="1">Cell membrane</location>
        <topology evidence="1">Multi-pass membrane protein</topology>
    </subcellularLocation>
</comment>
<evidence type="ECO:0000313" key="9">
    <source>
        <dbReference type="Proteomes" id="UP001198151"/>
    </source>
</evidence>
<evidence type="ECO:0000256" key="2">
    <source>
        <dbReference type="ARBA" id="ARBA00008335"/>
    </source>
</evidence>
<dbReference type="Proteomes" id="UP001198151">
    <property type="component" value="Unassembled WGS sequence"/>
</dbReference>
<evidence type="ECO:0000256" key="5">
    <source>
        <dbReference type="ARBA" id="ARBA00022989"/>
    </source>
</evidence>
<dbReference type="InterPro" id="IPR011701">
    <property type="entry name" value="MFS"/>
</dbReference>
<dbReference type="Gene3D" id="1.20.1250.20">
    <property type="entry name" value="MFS general substrate transporter like domains"/>
    <property type="match status" value="2"/>
</dbReference>
<reference evidence="8 9" key="1">
    <citation type="submission" date="2021-10" db="EMBL/GenBank/DDBJ databases">
        <title>Anaerobic single-cell dispensing facilitates the cultivation of human gut bacteria.</title>
        <authorList>
            <person name="Afrizal A."/>
        </authorList>
    </citation>
    <scope>NUCLEOTIDE SEQUENCE [LARGE SCALE GENOMIC DNA]</scope>
    <source>
        <strain evidence="8 9">CLA-AA-H200</strain>
    </source>
</reference>
<protein>
    <submittedName>
        <fullName evidence="8">MFS transporter</fullName>
    </submittedName>
</protein>
<feature type="transmembrane region" description="Helical" evidence="7">
    <location>
        <begin position="250"/>
        <end position="267"/>
    </location>
</feature>
<dbReference type="PANTHER" id="PTHR23514:SF3">
    <property type="entry name" value="BYPASS OF STOP CODON PROTEIN 6"/>
    <property type="match status" value="1"/>
</dbReference>
<evidence type="ECO:0000256" key="1">
    <source>
        <dbReference type="ARBA" id="ARBA00004651"/>
    </source>
</evidence>
<evidence type="ECO:0000256" key="3">
    <source>
        <dbReference type="ARBA" id="ARBA00022448"/>
    </source>
</evidence>
<gene>
    <name evidence="8" type="ORF">LKD70_16590</name>
</gene>